<dbReference type="InterPro" id="IPR033469">
    <property type="entry name" value="CYTH-like_dom_sf"/>
</dbReference>
<dbReference type="SMART" id="SM01118">
    <property type="entry name" value="CYTH"/>
    <property type="match status" value="1"/>
</dbReference>
<protein>
    <submittedName>
        <fullName evidence="2">Adenylate cyclase CyaB</fullName>
    </submittedName>
</protein>
<dbReference type="GO" id="GO:0016462">
    <property type="term" value="F:pyrophosphatase activity"/>
    <property type="evidence" value="ECO:0007669"/>
    <property type="project" value="UniProtKB-ARBA"/>
</dbReference>
<dbReference type="InterPro" id="IPR023577">
    <property type="entry name" value="CYTH_domain"/>
</dbReference>
<dbReference type="EMBL" id="JACEEZ010005601">
    <property type="protein sequence ID" value="KAG0725508.1"/>
    <property type="molecule type" value="Genomic_DNA"/>
</dbReference>
<dbReference type="AlphaFoldDB" id="A0A8J5D0W7"/>
<evidence type="ECO:0000259" key="1">
    <source>
        <dbReference type="PROSITE" id="PS51707"/>
    </source>
</evidence>
<feature type="domain" description="CYTH" evidence="1">
    <location>
        <begin position="2"/>
        <end position="172"/>
    </location>
</feature>
<dbReference type="CDD" id="cd07890">
    <property type="entry name" value="CYTH-like_AC_IV-like"/>
    <property type="match status" value="1"/>
</dbReference>
<dbReference type="Gene3D" id="2.40.320.10">
    <property type="entry name" value="Hypothetical Protein Pfu-838710-001"/>
    <property type="match status" value="1"/>
</dbReference>
<reference evidence="2" key="1">
    <citation type="submission" date="2020-07" db="EMBL/GenBank/DDBJ databases">
        <title>The High-quality genome of the commercially important snow crab, Chionoecetes opilio.</title>
        <authorList>
            <person name="Jeong J.-H."/>
            <person name="Ryu S."/>
        </authorList>
    </citation>
    <scope>NUCLEOTIDE SEQUENCE</scope>
    <source>
        <strain evidence="2">MADBK_172401_WGS</strain>
        <tissue evidence="2">Digestive gland</tissue>
    </source>
</reference>
<evidence type="ECO:0000313" key="3">
    <source>
        <dbReference type="Proteomes" id="UP000770661"/>
    </source>
</evidence>
<proteinExistence type="predicted"/>
<dbReference type="Proteomes" id="UP000770661">
    <property type="component" value="Unassembled WGS sequence"/>
</dbReference>
<organism evidence="2 3">
    <name type="scientific">Chionoecetes opilio</name>
    <name type="common">Atlantic snow crab</name>
    <name type="synonym">Cancer opilio</name>
    <dbReference type="NCBI Taxonomy" id="41210"/>
    <lineage>
        <taxon>Eukaryota</taxon>
        <taxon>Metazoa</taxon>
        <taxon>Ecdysozoa</taxon>
        <taxon>Arthropoda</taxon>
        <taxon>Crustacea</taxon>
        <taxon>Multicrustacea</taxon>
        <taxon>Malacostraca</taxon>
        <taxon>Eumalacostraca</taxon>
        <taxon>Eucarida</taxon>
        <taxon>Decapoda</taxon>
        <taxon>Pleocyemata</taxon>
        <taxon>Brachyura</taxon>
        <taxon>Eubrachyura</taxon>
        <taxon>Majoidea</taxon>
        <taxon>Majidae</taxon>
        <taxon>Chionoecetes</taxon>
    </lineage>
</organism>
<dbReference type="SUPFAM" id="SSF55154">
    <property type="entry name" value="CYTH-like phosphatases"/>
    <property type="match status" value="1"/>
</dbReference>
<dbReference type="Pfam" id="PF01928">
    <property type="entry name" value="CYTH"/>
    <property type="match status" value="1"/>
</dbReference>
<evidence type="ECO:0000313" key="2">
    <source>
        <dbReference type="EMBL" id="KAG0725507.1"/>
    </source>
</evidence>
<keyword evidence="3" id="KW-1185">Reference proteome</keyword>
<dbReference type="PROSITE" id="PS51707">
    <property type="entry name" value="CYTH"/>
    <property type="match status" value="1"/>
</dbReference>
<accession>A0A8J5D0W7</accession>
<sequence length="173" mass="19747">MPRNIEIKARVRDIAKLHRLASQLAQGSAEVLKQEDTFFHTPQGRLKLRVIQGQRDELIYYERPDQEGPKCSDYVKVDRESGGLSDDMKGLLSRALGVKGCVKKTRSLYMVGQTRVHVDQVDTLGDFMELEVTLRDDQSLEEGEKIAKDLQDKLEVHKEDLLTGAYMDMILKQ</sequence>
<dbReference type="PANTHER" id="PTHR21028:SF2">
    <property type="entry name" value="CYTH DOMAIN-CONTAINING PROTEIN"/>
    <property type="match status" value="1"/>
</dbReference>
<dbReference type="EMBL" id="JACEEZ010005601">
    <property type="protein sequence ID" value="KAG0725507.1"/>
    <property type="molecule type" value="Genomic_DNA"/>
</dbReference>
<gene>
    <name evidence="2" type="primary">cyaB_1</name>
    <name evidence="2" type="ORF">GWK47_038567</name>
</gene>
<name>A0A8J5D0W7_CHIOP</name>
<dbReference type="InterPro" id="IPR008173">
    <property type="entry name" value="Adenylyl_cyclase_CyaB"/>
</dbReference>
<dbReference type="PANTHER" id="PTHR21028">
    <property type="entry name" value="SI:CH211-156B7.4"/>
    <property type="match status" value="1"/>
</dbReference>
<comment type="caution">
    <text evidence="2">The sequence shown here is derived from an EMBL/GenBank/DDBJ whole genome shotgun (WGS) entry which is preliminary data.</text>
</comment>
<dbReference type="OrthoDB" id="6159137at2759"/>